<dbReference type="PANTHER" id="PTHR22911:SF79">
    <property type="entry name" value="MOBA-LIKE NTP TRANSFERASE DOMAIN-CONTAINING PROTEIN"/>
    <property type="match status" value="1"/>
</dbReference>
<dbReference type="RefSeq" id="WP_217067335.1">
    <property type="nucleotide sequence ID" value="NZ_JAHQCS010000122.1"/>
</dbReference>
<feature type="transmembrane region" description="Helical" evidence="2">
    <location>
        <begin position="234"/>
        <end position="254"/>
    </location>
</feature>
<reference evidence="4 5" key="1">
    <citation type="submission" date="2021-06" db="EMBL/GenBank/DDBJ databases">
        <title>Bacillus sp. RD4P76, an endophyte from a halophyte.</title>
        <authorList>
            <person name="Sun J.-Q."/>
        </authorList>
    </citation>
    <scope>NUCLEOTIDE SEQUENCE [LARGE SCALE GENOMIC DNA]</scope>
    <source>
        <strain evidence="4 5">CGMCC 1.15917</strain>
    </source>
</reference>
<feature type="transmembrane region" description="Helical" evidence="2">
    <location>
        <begin position="207"/>
        <end position="227"/>
    </location>
</feature>
<keyword evidence="2" id="KW-1133">Transmembrane helix</keyword>
<dbReference type="InterPro" id="IPR000620">
    <property type="entry name" value="EamA_dom"/>
</dbReference>
<evidence type="ECO:0000256" key="1">
    <source>
        <dbReference type="ARBA" id="ARBA00007362"/>
    </source>
</evidence>
<feature type="transmembrane region" description="Helical" evidence="2">
    <location>
        <begin position="118"/>
        <end position="135"/>
    </location>
</feature>
<feature type="transmembrane region" description="Helical" evidence="2">
    <location>
        <begin position="63"/>
        <end position="80"/>
    </location>
</feature>
<dbReference type="PANTHER" id="PTHR22911">
    <property type="entry name" value="ACYL-MALONYL CONDENSING ENZYME-RELATED"/>
    <property type="match status" value="1"/>
</dbReference>
<keyword evidence="5" id="KW-1185">Reference proteome</keyword>
<accession>A0ABS6JHL0</accession>
<feature type="transmembrane region" description="Helical" evidence="2">
    <location>
        <begin position="86"/>
        <end position="106"/>
    </location>
</feature>
<feature type="domain" description="EamA" evidence="3">
    <location>
        <begin position="6"/>
        <end position="134"/>
    </location>
</feature>
<name>A0ABS6JHL0_9BACI</name>
<keyword evidence="2" id="KW-0472">Membrane</keyword>
<dbReference type="Pfam" id="PF00892">
    <property type="entry name" value="EamA"/>
    <property type="match status" value="2"/>
</dbReference>
<gene>
    <name evidence="4" type="ORF">KS419_15640</name>
</gene>
<feature type="transmembrane region" description="Helical" evidence="2">
    <location>
        <begin position="260"/>
        <end position="278"/>
    </location>
</feature>
<comment type="similarity">
    <text evidence="1">Belongs to the EamA transporter family.</text>
</comment>
<keyword evidence="2" id="KW-0812">Transmembrane</keyword>
<evidence type="ECO:0000259" key="3">
    <source>
        <dbReference type="Pfam" id="PF00892"/>
    </source>
</evidence>
<evidence type="ECO:0000313" key="4">
    <source>
        <dbReference type="EMBL" id="MBU9713164.1"/>
    </source>
</evidence>
<feature type="transmembrane region" description="Helical" evidence="2">
    <location>
        <begin position="147"/>
        <end position="164"/>
    </location>
</feature>
<comment type="caution">
    <text evidence="4">The sequence shown here is derived from an EMBL/GenBank/DDBJ whole genome shotgun (WGS) entry which is preliminary data.</text>
</comment>
<evidence type="ECO:0000313" key="5">
    <source>
        <dbReference type="Proteomes" id="UP000784880"/>
    </source>
</evidence>
<feature type="transmembrane region" description="Helical" evidence="2">
    <location>
        <begin position="32"/>
        <end position="51"/>
    </location>
</feature>
<organism evidence="4 5">
    <name type="scientific">Evansella tamaricis</name>
    <dbReference type="NCBI Taxonomy" id="2069301"/>
    <lineage>
        <taxon>Bacteria</taxon>
        <taxon>Bacillati</taxon>
        <taxon>Bacillota</taxon>
        <taxon>Bacilli</taxon>
        <taxon>Bacillales</taxon>
        <taxon>Bacillaceae</taxon>
        <taxon>Evansella</taxon>
    </lineage>
</organism>
<sequence>MKKELGLIHIAVLLFGLSGLFAKWIPLSAHIIVFGRVFFAALFLLMVLLLLKKSIILPTKRSYLPFIVIGGVLALHWGSFFHAIQISSVAVGLVTFATFPVFASLLEPIVFKESYEKRSFVIAACALIGVIFIVPEFDFSNNVTKGAIWGLISAITFAVLSILNRTFVRDFSSIMIGFYQNSFAFIWLIPLVLFFEPVKITVTDVSLLITLGIVFTGIAHVTFIQGLSKVNVRTASIIATLEPVYGILAAAVLLQEIPDMREWIGMIIILSAATYISLKRI</sequence>
<dbReference type="EMBL" id="JAHQCS010000122">
    <property type="protein sequence ID" value="MBU9713164.1"/>
    <property type="molecule type" value="Genomic_DNA"/>
</dbReference>
<dbReference type="Proteomes" id="UP000784880">
    <property type="component" value="Unassembled WGS sequence"/>
</dbReference>
<protein>
    <submittedName>
        <fullName evidence="4">EamA family transporter</fullName>
    </submittedName>
</protein>
<feature type="domain" description="EamA" evidence="3">
    <location>
        <begin position="145"/>
        <end position="277"/>
    </location>
</feature>
<proteinExistence type="inferred from homology"/>
<feature type="transmembrane region" description="Helical" evidence="2">
    <location>
        <begin position="176"/>
        <end position="195"/>
    </location>
</feature>
<evidence type="ECO:0000256" key="2">
    <source>
        <dbReference type="SAM" id="Phobius"/>
    </source>
</evidence>